<dbReference type="PANTHER" id="PTHR48449">
    <property type="entry name" value="DUF1985 DOMAIN-CONTAINING PROTEIN"/>
    <property type="match status" value="1"/>
</dbReference>
<gene>
    <name evidence="2" type="ORF">Ddye_002089</name>
</gene>
<name>A0AAD9XQG2_9ROSI</name>
<keyword evidence="3" id="KW-1185">Reference proteome</keyword>
<evidence type="ECO:0000313" key="3">
    <source>
        <dbReference type="Proteomes" id="UP001280121"/>
    </source>
</evidence>
<reference evidence="2" key="1">
    <citation type="journal article" date="2023" name="Plant J.">
        <title>Genome sequences and population genomics provide insights into the demographic history, inbreeding, and mutation load of two 'living fossil' tree species of Dipteronia.</title>
        <authorList>
            <person name="Feng Y."/>
            <person name="Comes H.P."/>
            <person name="Chen J."/>
            <person name="Zhu S."/>
            <person name="Lu R."/>
            <person name="Zhang X."/>
            <person name="Li P."/>
            <person name="Qiu J."/>
            <person name="Olsen K.M."/>
            <person name="Qiu Y."/>
        </authorList>
    </citation>
    <scope>NUCLEOTIDE SEQUENCE</scope>
    <source>
        <strain evidence="2">KIB01</strain>
    </source>
</reference>
<proteinExistence type="predicted"/>
<feature type="region of interest" description="Disordered" evidence="1">
    <location>
        <begin position="114"/>
        <end position="154"/>
    </location>
</feature>
<evidence type="ECO:0008006" key="4">
    <source>
        <dbReference type="Google" id="ProtNLM"/>
    </source>
</evidence>
<feature type="compositionally biased region" description="Basic residues" evidence="1">
    <location>
        <begin position="138"/>
        <end position="154"/>
    </location>
</feature>
<organism evidence="2 3">
    <name type="scientific">Dipteronia dyeriana</name>
    <dbReference type="NCBI Taxonomy" id="168575"/>
    <lineage>
        <taxon>Eukaryota</taxon>
        <taxon>Viridiplantae</taxon>
        <taxon>Streptophyta</taxon>
        <taxon>Embryophyta</taxon>
        <taxon>Tracheophyta</taxon>
        <taxon>Spermatophyta</taxon>
        <taxon>Magnoliopsida</taxon>
        <taxon>eudicotyledons</taxon>
        <taxon>Gunneridae</taxon>
        <taxon>Pentapetalae</taxon>
        <taxon>rosids</taxon>
        <taxon>malvids</taxon>
        <taxon>Sapindales</taxon>
        <taxon>Sapindaceae</taxon>
        <taxon>Hippocastanoideae</taxon>
        <taxon>Acereae</taxon>
        <taxon>Dipteronia</taxon>
    </lineage>
</organism>
<dbReference type="Proteomes" id="UP001280121">
    <property type="component" value="Unassembled WGS sequence"/>
</dbReference>
<feature type="compositionally biased region" description="Acidic residues" evidence="1">
    <location>
        <begin position="117"/>
        <end position="130"/>
    </location>
</feature>
<evidence type="ECO:0000313" key="2">
    <source>
        <dbReference type="EMBL" id="KAK2663515.1"/>
    </source>
</evidence>
<accession>A0AAD9XQG2</accession>
<dbReference type="EMBL" id="JANJYI010000001">
    <property type="protein sequence ID" value="KAK2663515.1"/>
    <property type="molecule type" value="Genomic_DNA"/>
</dbReference>
<protein>
    <recommendedName>
        <fullName evidence="4">Aminotransferase-like plant mobile domain-containing protein</fullName>
    </recommendedName>
</protein>
<dbReference type="PANTHER" id="PTHR48449:SF1">
    <property type="entry name" value="DUF1985 DOMAIN-CONTAINING PROTEIN"/>
    <property type="match status" value="1"/>
</dbReference>
<comment type="caution">
    <text evidence="2">The sequence shown here is derived from an EMBL/GenBank/DDBJ whole genome shotgun (WGS) entry which is preliminary data.</text>
</comment>
<evidence type="ECO:0000256" key="1">
    <source>
        <dbReference type="SAM" id="MobiDB-lite"/>
    </source>
</evidence>
<sequence length="154" mass="17887">MFCLVTYDKKVTNWLYNLVDDFDAFNSFAWGHYVFKMTMHYLRHGFRSRDRKKGSGSVRYWLYGFPWTVEAQVFEVLEATEDDETQSDYWVGVDFDMSMGPQFIPLVEMKEKNELVDNGDDGDDGGDGDDGSPCIIPLKRKAPKQKKKRSGKQK</sequence>
<dbReference type="AlphaFoldDB" id="A0AAD9XQG2"/>